<protein>
    <submittedName>
        <fullName evidence="1">Uncharacterized protein</fullName>
    </submittedName>
</protein>
<dbReference type="AlphaFoldDB" id="M7YEA3"/>
<proteinExistence type="predicted"/>
<organism evidence="1">
    <name type="scientific">Triticum urartu</name>
    <name type="common">Red wild einkorn</name>
    <name type="synonym">Crithodium urartu</name>
    <dbReference type="NCBI Taxonomy" id="4572"/>
    <lineage>
        <taxon>Eukaryota</taxon>
        <taxon>Viridiplantae</taxon>
        <taxon>Streptophyta</taxon>
        <taxon>Embryophyta</taxon>
        <taxon>Tracheophyta</taxon>
        <taxon>Spermatophyta</taxon>
        <taxon>Magnoliopsida</taxon>
        <taxon>Liliopsida</taxon>
        <taxon>Poales</taxon>
        <taxon>Poaceae</taxon>
        <taxon>BOP clade</taxon>
        <taxon>Pooideae</taxon>
        <taxon>Triticodae</taxon>
        <taxon>Triticeae</taxon>
        <taxon>Triticinae</taxon>
        <taxon>Triticum</taxon>
    </lineage>
</organism>
<dbReference type="EMBL" id="KD250354">
    <property type="protein sequence ID" value="EMS48668.1"/>
    <property type="molecule type" value="Genomic_DNA"/>
</dbReference>
<name>M7YEA3_TRIUA</name>
<gene>
    <name evidence="1" type="ORF">TRIUR3_03912</name>
</gene>
<reference evidence="1" key="1">
    <citation type="journal article" date="2013" name="Nature">
        <title>Draft genome of the wheat A-genome progenitor Triticum urartu.</title>
        <authorList>
            <person name="Ling H.Q."/>
            <person name="Zhao S."/>
            <person name="Liu D."/>
            <person name="Wang J."/>
            <person name="Sun H."/>
            <person name="Zhang C."/>
            <person name="Fan H."/>
            <person name="Li D."/>
            <person name="Dong L."/>
            <person name="Tao Y."/>
            <person name="Gao C."/>
            <person name="Wu H."/>
            <person name="Li Y."/>
            <person name="Cui Y."/>
            <person name="Guo X."/>
            <person name="Zheng S."/>
            <person name="Wang B."/>
            <person name="Yu K."/>
            <person name="Liang Q."/>
            <person name="Yang W."/>
            <person name="Lou X."/>
            <person name="Chen J."/>
            <person name="Feng M."/>
            <person name="Jian J."/>
            <person name="Zhang X."/>
            <person name="Luo G."/>
            <person name="Jiang Y."/>
            <person name="Liu J."/>
            <person name="Wang Z."/>
            <person name="Sha Y."/>
            <person name="Zhang B."/>
            <person name="Wu H."/>
            <person name="Tang D."/>
            <person name="Shen Q."/>
            <person name="Xue P."/>
            <person name="Zou S."/>
            <person name="Wang X."/>
            <person name="Liu X."/>
            <person name="Wang F."/>
            <person name="Yang Y."/>
            <person name="An X."/>
            <person name="Dong Z."/>
            <person name="Zhang K."/>
            <person name="Zhang X."/>
            <person name="Luo M.C."/>
            <person name="Dvorak J."/>
            <person name="Tong Y."/>
            <person name="Wang J."/>
            <person name="Yang H."/>
            <person name="Li Z."/>
            <person name="Wang D."/>
            <person name="Zhang A."/>
            <person name="Wang J."/>
        </authorList>
    </citation>
    <scope>NUCLEOTIDE SEQUENCE</scope>
</reference>
<accession>M7YEA3</accession>
<sequence>MTTFTLTTNSNLIQGVVQNAGCPSACRLGGIAGAAGSPQRGGQQERVRRLAVGEKEQQSRTWQEGALRSQWRIGQRWVQGATSAKLLRRDGVELRGGGGVQ</sequence>
<evidence type="ECO:0000313" key="1">
    <source>
        <dbReference type="EMBL" id="EMS48668.1"/>
    </source>
</evidence>